<evidence type="ECO:0000259" key="1">
    <source>
        <dbReference type="Pfam" id="PF04542"/>
    </source>
</evidence>
<dbReference type="Proteomes" id="UP000324974">
    <property type="component" value="Chromosome"/>
</dbReference>
<proteinExistence type="predicted"/>
<dbReference type="AlphaFoldDB" id="A0A5C1ARK1"/>
<accession>A0A5C1ARK1</accession>
<dbReference type="SUPFAM" id="SSF88946">
    <property type="entry name" value="Sigma2 domain of RNA polymerase sigma factors"/>
    <property type="match status" value="1"/>
</dbReference>
<dbReference type="InterPro" id="IPR007627">
    <property type="entry name" value="RNA_pol_sigma70_r2"/>
</dbReference>
<dbReference type="InterPro" id="IPR014284">
    <property type="entry name" value="RNA_pol_sigma-70_dom"/>
</dbReference>
<organism evidence="2 3">
    <name type="scientific">Limnoglobus roseus</name>
    <dbReference type="NCBI Taxonomy" id="2598579"/>
    <lineage>
        <taxon>Bacteria</taxon>
        <taxon>Pseudomonadati</taxon>
        <taxon>Planctomycetota</taxon>
        <taxon>Planctomycetia</taxon>
        <taxon>Gemmatales</taxon>
        <taxon>Gemmataceae</taxon>
        <taxon>Limnoglobus</taxon>
    </lineage>
</organism>
<name>A0A5C1ARK1_9BACT</name>
<feature type="domain" description="RNA polymerase sigma-70 region 2" evidence="1">
    <location>
        <begin position="14"/>
        <end position="79"/>
    </location>
</feature>
<dbReference type="GO" id="GO:0006352">
    <property type="term" value="P:DNA-templated transcription initiation"/>
    <property type="evidence" value="ECO:0007669"/>
    <property type="project" value="InterPro"/>
</dbReference>
<dbReference type="KEGG" id="lrs:PX52LOC_07822"/>
<reference evidence="3" key="1">
    <citation type="submission" date="2019-08" db="EMBL/GenBank/DDBJ databases">
        <title>Limnoglobus roseus gen. nov., sp. nov., a novel freshwater planctomycete with a giant genome from the family Gemmataceae.</title>
        <authorList>
            <person name="Kulichevskaya I.S."/>
            <person name="Naumoff D.G."/>
            <person name="Miroshnikov K."/>
            <person name="Ivanova A."/>
            <person name="Philippov D.A."/>
            <person name="Hakobyan A."/>
            <person name="Rijpstra I.C."/>
            <person name="Sinninghe Damste J.S."/>
            <person name="Liesack W."/>
            <person name="Dedysh S.N."/>
        </authorList>
    </citation>
    <scope>NUCLEOTIDE SEQUENCE [LARGE SCALE GENOMIC DNA]</scope>
    <source>
        <strain evidence="3">PX52</strain>
    </source>
</reference>
<protein>
    <submittedName>
        <fullName evidence="2">Sigma-70 family RNA polymerase sigma factor</fullName>
    </submittedName>
</protein>
<gene>
    <name evidence="2" type="ORF">PX52LOC_07822</name>
</gene>
<dbReference type="Gene3D" id="1.10.1740.10">
    <property type="match status" value="1"/>
</dbReference>
<dbReference type="RefSeq" id="WP_168219464.1">
    <property type="nucleotide sequence ID" value="NZ_CP042425.1"/>
</dbReference>
<keyword evidence="3" id="KW-1185">Reference proteome</keyword>
<dbReference type="InterPro" id="IPR013325">
    <property type="entry name" value="RNA_pol_sigma_r2"/>
</dbReference>
<dbReference type="GO" id="GO:0003700">
    <property type="term" value="F:DNA-binding transcription factor activity"/>
    <property type="evidence" value="ECO:0007669"/>
    <property type="project" value="InterPro"/>
</dbReference>
<evidence type="ECO:0000313" key="3">
    <source>
        <dbReference type="Proteomes" id="UP000324974"/>
    </source>
</evidence>
<evidence type="ECO:0000313" key="2">
    <source>
        <dbReference type="EMBL" id="QEL20713.1"/>
    </source>
</evidence>
<dbReference type="EMBL" id="CP042425">
    <property type="protein sequence ID" value="QEL20713.1"/>
    <property type="molecule type" value="Genomic_DNA"/>
</dbReference>
<dbReference type="Pfam" id="PF04542">
    <property type="entry name" value="Sigma70_r2"/>
    <property type="match status" value="1"/>
</dbReference>
<dbReference type="NCBIfam" id="TIGR02937">
    <property type="entry name" value="sigma70-ECF"/>
    <property type="match status" value="1"/>
</dbReference>
<sequence>MPDSPLTESAYARRLVRDLARRLVARRRLRGWDADDVAQEVFLRLLTARRAFVPARGALEAFVAVVVDRAVMDLLRRQAASKRTGRVQSLHAVSDADRGHADDPVPAVDRALDVATVLARLPDDLRLVAELLKTETVATTAQRVAVARTTVQHRVRALRRAFERYKLRGT</sequence>